<keyword evidence="2" id="KW-0479">Metal-binding</keyword>
<evidence type="ECO:0000256" key="1">
    <source>
        <dbReference type="ARBA" id="ARBA00022617"/>
    </source>
</evidence>
<dbReference type="PANTHER" id="PTHR43410">
    <property type="entry name" value="NITRIC OXIDE SYNTHASE OXYGENASE"/>
    <property type="match status" value="1"/>
</dbReference>
<feature type="domain" description="Nitric oxide synthase (NOS)" evidence="5">
    <location>
        <begin position="29"/>
        <end position="347"/>
    </location>
</feature>
<dbReference type="SUPFAM" id="SSF56512">
    <property type="entry name" value="Nitric oxide (NO) synthase oxygenase domain"/>
    <property type="match status" value="1"/>
</dbReference>
<evidence type="ECO:0000256" key="2">
    <source>
        <dbReference type="ARBA" id="ARBA00022723"/>
    </source>
</evidence>
<dbReference type="InterPro" id="IPR044944">
    <property type="entry name" value="NOS_dom_3"/>
</dbReference>
<dbReference type="InterPro" id="IPR004030">
    <property type="entry name" value="NOS_N"/>
</dbReference>
<gene>
    <name evidence="6" type="primary">nos</name>
    <name evidence="6" type="ORF">GCM10017783_23290</name>
</gene>
<dbReference type="PANTHER" id="PTHR43410:SF1">
    <property type="entry name" value="NITRIC OXIDE SYNTHASE"/>
    <property type="match status" value="1"/>
</dbReference>
<organism evidence="6 7">
    <name type="scientific">Deinococcus piscis</name>
    <dbReference type="NCBI Taxonomy" id="394230"/>
    <lineage>
        <taxon>Bacteria</taxon>
        <taxon>Thermotogati</taxon>
        <taxon>Deinococcota</taxon>
        <taxon>Deinococci</taxon>
        <taxon>Deinococcales</taxon>
        <taxon>Deinococcaceae</taxon>
        <taxon>Deinococcus</taxon>
    </lineage>
</organism>
<dbReference type="InterPro" id="IPR050607">
    <property type="entry name" value="NOS"/>
</dbReference>
<dbReference type="InterPro" id="IPR044943">
    <property type="entry name" value="NOS_dom_1"/>
</dbReference>
<dbReference type="RefSeq" id="WP_189643919.1">
    <property type="nucleotide sequence ID" value="NZ_BNAL01000040.1"/>
</dbReference>
<evidence type="ECO:0000256" key="3">
    <source>
        <dbReference type="ARBA" id="ARBA00023002"/>
    </source>
</evidence>
<dbReference type="EMBL" id="BNAL01000040">
    <property type="protein sequence ID" value="GHG10179.1"/>
    <property type="molecule type" value="Genomic_DNA"/>
</dbReference>
<accession>A0ABQ3KAJ7</accession>
<reference evidence="7" key="1">
    <citation type="journal article" date="2019" name="Int. J. Syst. Evol. Microbiol.">
        <title>The Global Catalogue of Microorganisms (GCM) 10K type strain sequencing project: providing services to taxonomists for standard genome sequencing and annotation.</title>
        <authorList>
            <consortium name="The Broad Institute Genomics Platform"/>
            <consortium name="The Broad Institute Genome Sequencing Center for Infectious Disease"/>
            <person name="Wu L."/>
            <person name="Ma J."/>
        </authorList>
    </citation>
    <scope>NUCLEOTIDE SEQUENCE [LARGE SCALE GENOMIC DNA]</scope>
    <source>
        <strain evidence="7">CGMCC 1.18439</strain>
    </source>
</reference>
<name>A0ABQ3KAJ7_9DEIO</name>
<keyword evidence="3" id="KW-0560">Oxidoreductase</keyword>
<proteinExistence type="predicted"/>
<protein>
    <submittedName>
        <fullName evidence="6">Nitric oxide synthase oxygenase</fullName>
    </submittedName>
</protein>
<dbReference type="InterPro" id="IPR036119">
    <property type="entry name" value="NOS_N_sf"/>
</dbReference>
<sequence length="361" mass="41007">MDFDLSPFSHSEVELLTDLKAQHFLELYARETGEVAAETSLATPFVPTTAQLTFAARVAWRNAARCIGRGYWPALHVRDLRHISEPEAVFAELRRHLALAWNGGKVQSVISVFGPDVRILNDQLIRYAGYPDGRGDPQNRRLTAQLVELGWQAPEQHTDFDVLPLAIQTPAGTRLFEWEAEDIQEVPLLHPEAGDLGLRWHALPVISNMELRFAGLTYPCAPFNGWYLATEIGARNLADQNRYDRLPELARRLGLDTSRERTLWRDRALVELNRAVLYSFDRAGVRIDDHHSLSQQFVAFEERERAAGRRVNGQWDWLIPPLSPATTPVWARIYREDRDLTPGFFHPRQRPASGCPVAHGA</sequence>
<keyword evidence="4" id="KW-0408">Iron</keyword>
<keyword evidence="7" id="KW-1185">Reference proteome</keyword>
<evidence type="ECO:0000313" key="7">
    <source>
        <dbReference type="Proteomes" id="UP000632154"/>
    </source>
</evidence>
<dbReference type="Proteomes" id="UP000632154">
    <property type="component" value="Unassembled WGS sequence"/>
</dbReference>
<dbReference type="Gene3D" id="3.90.340.10">
    <property type="entry name" value="Nitric Oxide Synthase, Chain A, domain 1"/>
    <property type="match status" value="1"/>
</dbReference>
<evidence type="ECO:0000313" key="6">
    <source>
        <dbReference type="EMBL" id="GHG10179.1"/>
    </source>
</evidence>
<evidence type="ECO:0000259" key="5">
    <source>
        <dbReference type="Pfam" id="PF02898"/>
    </source>
</evidence>
<evidence type="ECO:0000256" key="4">
    <source>
        <dbReference type="ARBA" id="ARBA00023004"/>
    </source>
</evidence>
<dbReference type="Pfam" id="PF02898">
    <property type="entry name" value="NO_synthase"/>
    <property type="match status" value="1"/>
</dbReference>
<keyword evidence="1" id="KW-0349">Heme</keyword>
<dbReference type="Gene3D" id="3.90.1230.10">
    <property type="entry name" value="Nitric Oxide Synthase, Chain A, domain 3"/>
    <property type="match status" value="1"/>
</dbReference>
<dbReference type="InterPro" id="IPR044940">
    <property type="entry name" value="NOS_dom_2"/>
</dbReference>
<comment type="caution">
    <text evidence="6">The sequence shown here is derived from an EMBL/GenBank/DDBJ whole genome shotgun (WGS) entry which is preliminary data.</text>
</comment>
<dbReference type="Gene3D" id="3.90.440.10">
    <property type="entry name" value="Nitric Oxide Synthase,Heme Domain,Chain A domain 2"/>
    <property type="match status" value="1"/>
</dbReference>